<name>A0A7J4TGH4_9EURY</name>
<dbReference type="InterPro" id="IPR015867">
    <property type="entry name" value="N-reg_PII/ATP_PRibTrfase_C"/>
</dbReference>
<reference evidence="2" key="1">
    <citation type="journal article" date="2020" name="bioRxiv">
        <title>A rank-normalized archaeal taxonomy based on genome phylogeny resolves widespread incomplete and uneven classifications.</title>
        <authorList>
            <person name="Rinke C."/>
            <person name="Chuvochina M."/>
            <person name="Mussig A.J."/>
            <person name="Chaumeil P.-A."/>
            <person name="Waite D.W."/>
            <person name="Whitman W.B."/>
            <person name="Parks D.H."/>
            <person name="Hugenholtz P."/>
        </authorList>
    </citation>
    <scope>NUCLEOTIDE SEQUENCE [LARGE SCALE GENOMIC DNA]</scope>
</reference>
<dbReference type="Proteomes" id="UP000586031">
    <property type="component" value="Unassembled WGS sequence"/>
</dbReference>
<gene>
    <name evidence="1" type="ORF">HA271_01475</name>
</gene>
<dbReference type="Pfam" id="PF00543">
    <property type="entry name" value="P-II"/>
    <property type="match status" value="1"/>
</dbReference>
<dbReference type="InterPro" id="IPR002187">
    <property type="entry name" value="N-reg_PII"/>
</dbReference>
<organism evidence="1 2">
    <name type="scientific">Methanobacterium subterraneum</name>
    <dbReference type="NCBI Taxonomy" id="59277"/>
    <lineage>
        <taxon>Archaea</taxon>
        <taxon>Methanobacteriati</taxon>
        <taxon>Methanobacteriota</taxon>
        <taxon>Methanomada group</taxon>
        <taxon>Methanobacteria</taxon>
        <taxon>Methanobacteriales</taxon>
        <taxon>Methanobacteriaceae</taxon>
        <taxon>Methanobacterium</taxon>
    </lineage>
</organism>
<comment type="caution">
    <text evidence="1">The sequence shown here is derived from an EMBL/GenBank/DDBJ whole genome shotgun (WGS) entry which is preliminary data.</text>
</comment>
<dbReference type="SUPFAM" id="SSF54913">
    <property type="entry name" value="GlnB-like"/>
    <property type="match status" value="1"/>
</dbReference>
<dbReference type="EMBL" id="DUHE01000044">
    <property type="protein sequence ID" value="HII83518.1"/>
    <property type="molecule type" value="Genomic_DNA"/>
</dbReference>
<dbReference type="InterPro" id="IPR011322">
    <property type="entry name" value="N-reg_PII-like_a/b"/>
</dbReference>
<accession>A0A7J4TGH4</accession>
<protein>
    <submittedName>
        <fullName evidence="1">P-II family nitrogen regulator</fullName>
    </submittedName>
</protein>
<evidence type="ECO:0000313" key="1">
    <source>
        <dbReference type="EMBL" id="HII83518.1"/>
    </source>
</evidence>
<dbReference type="Gene3D" id="3.30.70.120">
    <property type="match status" value="1"/>
</dbReference>
<dbReference type="SMART" id="SM00938">
    <property type="entry name" value="P-II"/>
    <property type="match status" value="1"/>
</dbReference>
<dbReference type="PROSITE" id="PS51343">
    <property type="entry name" value="PII_GLNB_DOM"/>
    <property type="match status" value="1"/>
</dbReference>
<dbReference type="GO" id="GO:0006808">
    <property type="term" value="P:regulation of nitrogen utilization"/>
    <property type="evidence" value="ECO:0007669"/>
    <property type="project" value="InterPro"/>
</dbReference>
<dbReference type="GO" id="GO:0030234">
    <property type="term" value="F:enzyme regulator activity"/>
    <property type="evidence" value="ECO:0007669"/>
    <property type="project" value="InterPro"/>
</dbReference>
<dbReference type="AlphaFoldDB" id="A0A7J4TGH4"/>
<sequence length="113" mass="12452">MNNTCSGFKLIYVIVEAGRGSHIMEYARKAGAEGGTLYFGRGTSIHEHGKFFGMPIEPEKEVVMIVIKESLVNQVFEAIVLEGEINTPGKGIAFILDVDRVAGICHLNEHEFK</sequence>
<proteinExistence type="predicted"/>
<evidence type="ECO:0000313" key="2">
    <source>
        <dbReference type="Proteomes" id="UP000586031"/>
    </source>
</evidence>